<dbReference type="EMBL" id="CP072642">
    <property type="protein sequence ID" value="QUV94662.1"/>
    <property type="molecule type" value="Genomic_DNA"/>
</dbReference>
<feature type="transmembrane region" description="Helical" evidence="1">
    <location>
        <begin position="12"/>
        <end position="31"/>
    </location>
</feature>
<organism evidence="2 3">
    <name type="scientific">Chloracidobacterium sp. N</name>
    <dbReference type="NCBI Taxonomy" id="2821540"/>
    <lineage>
        <taxon>Bacteria</taxon>
        <taxon>Pseudomonadati</taxon>
        <taxon>Acidobacteriota</taxon>
        <taxon>Terriglobia</taxon>
        <taxon>Terriglobales</taxon>
        <taxon>Acidobacteriaceae</taxon>
        <taxon>Chloracidobacterium</taxon>
        <taxon>Chloracidobacterium aggregatum</taxon>
    </lineage>
</organism>
<dbReference type="RefSeq" id="WP_211422937.1">
    <property type="nucleotide sequence ID" value="NZ_CP072642.1"/>
</dbReference>
<accession>A0ABX8B0Z5</accession>
<proteinExistence type="predicted"/>
<name>A0ABX8B0Z5_9BACT</name>
<dbReference type="InterPro" id="IPR021727">
    <property type="entry name" value="DUF3299"/>
</dbReference>
<keyword evidence="1" id="KW-0472">Membrane</keyword>
<dbReference type="Pfam" id="PF11736">
    <property type="entry name" value="DUF3299"/>
    <property type="match status" value="1"/>
</dbReference>
<keyword evidence="1" id="KW-1133">Transmembrane helix</keyword>
<keyword evidence="1" id="KW-0812">Transmembrane</keyword>
<reference evidence="2 3" key="1">
    <citation type="submission" date="2021-03" db="EMBL/GenBank/DDBJ databases">
        <title>Genomic and phenotypic characterization of Chloracidobacterium isolates provides evidence for multiple species.</title>
        <authorList>
            <person name="Saini M.K."/>
            <person name="Costas A.M.G."/>
            <person name="Tank M."/>
            <person name="Bryant D.A."/>
        </authorList>
    </citation>
    <scope>NUCLEOTIDE SEQUENCE [LARGE SCALE GENOMIC DNA]</scope>
    <source>
        <strain evidence="2 3">N</strain>
    </source>
</reference>
<protein>
    <submittedName>
        <fullName evidence="2">DUF3299 domain-containing protein</fullName>
    </submittedName>
</protein>
<evidence type="ECO:0000313" key="2">
    <source>
        <dbReference type="EMBL" id="QUV94662.1"/>
    </source>
</evidence>
<keyword evidence="3" id="KW-1185">Reference proteome</keyword>
<sequence>MSRFSEYLRAHAPYLGLGGLLLLMVAGSLLAPQPASRPSSSASRPLDVQGDVIRLRFDYIKNLNYDFDPRATTPVPPPAALQALDGRQVEIAGFALPLYSSTGETEFLLTQSANGCCFGAPPMLQHMILVRAGKMKLKNYGEPVLVRGTLSVGPEWEDGYVTSLLRLQATAIRDLADDRDIE</sequence>
<dbReference type="Gene3D" id="2.40.50.870">
    <property type="entry name" value="Protein of unknown function (DUF3299)"/>
    <property type="match status" value="1"/>
</dbReference>
<dbReference type="Proteomes" id="UP000677668">
    <property type="component" value="Chromosome 1"/>
</dbReference>
<evidence type="ECO:0000313" key="3">
    <source>
        <dbReference type="Proteomes" id="UP000677668"/>
    </source>
</evidence>
<evidence type="ECO:0000256" key="1">
    <source>
        <dbReference type="SAM" id="Phobius"/>
    </source>
</evidence>
<gene>
    <name evidence="2" type="ORF">J8C05_04230</name>
</gene>